<sequence>MQRNATFLRDVLHLLLPTLYLHCVYTCTERVHCHFSFCTSLRRTYLPVCRSLKM</sequence>
<reference evidence="5 7" key="1">
    <citation type="submission" date="2018-09" db="EMBL/GenBank/DDBJ databases">
        <title>Genomic investigation of the strawberry pathogen Phytophthora fragariae indicates pathogenicity is determined by transcriptional variation in three key races.</title>
        <authorList>
            <person name="Adams T.M."/>
            <person name="Armitage A.D."/>
            <person name="Sobczyk M.K."/>
            <person name="Bates H.J."/>
            <person name="Dunwell J.M."/>
            <person name="Nellist C.F."/>
            <person name="Harrison R.J."/>
        </authorList>
    </citation>
    <scope>NUCLEOTIDE SEQUENCE [LARGE SCALE GENOMIC DNA]</scope>
    <source>
        <strain evidence="3 5">SCRP249</strain>
        <strain evidence="2 7">SCRP324</strain>
        <strain evidence="4 6">SCRP333</strain>
    </source>
</reference>
<gene>
    <name evidence="3" type="ORF">PR001_g26185</name>
    <name evidence="2" type="ORF">PR002_g26608</name>
    <name evidence="4" type="ORF">PR003_g27097</name>
</gene>
<proteinExistence type="predicted"/>
<evidence type="ECO:0000256" key="1">
    <source>
        <dbReference type="SAM" id="SignalP"/>
    </source>
</evidence>
<dbReference type="AlphaFoldDB" id="A0A6A3HV60"/>
<keyword evidence="1" id="KW-0732">Signal</keyword>
<evidence type="ECO:0000313" key="5">
    <source>
        <dbReference type="Proteomes" id="UP000429607"/>
    </source>
</evidence>
<accession>A0A6A3HV60</accession>
<name>A0A6A3HV60_9STRA</name>
<evidence type="ECO:0000313" key="7">
    <source>
        <dbReference type="Proteomes" id="UP000435112"/>
    </source>
</evidence>
<evidence type="ECO:0000313" key="2">
    <source>
        <dbReference type="EMBL" id="KAE8972134.1"/>
    </source>
</evidence>
<protein>
    <submittedName>
        <fullName evidence="2">Uncharacterized protein</fullName>
    </submittedName>
</protein>
<dbReference type="OrthoDB" id="10289222at2759"/>
<feature type="signal peptide" evidence="1">
    <location>
        <begin position="1"/>
        <end position="26"/>
    </location>
</feature>
<comment type="caution">
    <text evidence="2">The sequence shown here is derived from an EMBL/GenBank/DDBJ whole genome shotgun (WGS) entry which is preliminary data.</text>
</comment>
<evidence type="ECO:0000313" key="3">
    <source>
        <dbReference type="EMBL" id="KAE8973856.1"/>
    </source>
</evidence>
<keyword evidence="6" id="KW-1185">Reference proteome</keyword>
<feature type="chain" id="PRO_5036164208" evidence="1">
    <location>
        <begin position="27"/>
        <end position="54"/>
    </location>
</feature>
<evidence type="ECO:0000313" key="6">
    <source>
        <dbReference type="Proteomes" id="UP000434957"/>
    </source>
</evidence>
<organism evidence="2 7">
    <name type="scientific">Phytophthora rubi</name>
    <dbReference type="NCBI Taxonomy" id="129364"/>
    <lineage>
        <taxon>Eukaryota</taxon>
        <taxon>Sar</taxon>
        <taxon>Stramenopiles</taxon>
        <taxon>Oomycota</taxon>
        <taxon>Peronosporomycetes</taxon>
        <taxon>Peronosporales</taxon>
        <taxon>Peronosporaceae</taxon>
        <taxon>Phytophthora</taxon>
    </lineage>
</organism>
<dbReference type="Proteomes" id="UP000434957">
    <property type="component" value="Unassembled WGS sequence"/>
</dbReference>
<dbReference type="Proteomes" id="UP000429607">
    <property type="component" value="Unassembled WGS sequence"/>
</dbReference>
<evidence type="ECO:0000313" key="4">
    <source>
        <dbReference type="EMBL" id="KAE9283565.1"/>
    </source>
</evidence>
<dbReference type="EMBL" id="QXFT01003677">
    <property type="protein sequence ID" value="KAE9283565.1"/>
    <property type="molecule type" value="Genomic_DNA"/>
</dbReference>
<dbReference type="Proteomes" id="UP000435112">
    <property type="component" value="Unassembled WGS sequence"/>
</dbReference>
<dbReference type="EMBL" id="QXFV01003795">
    <property type="protein sequence ID" value="KAE8973856.1"/>
    <property type="molecule type" value="Genomic_DNA"/>
</dbReference>
<dbReference type="EMBL" id="QXFU01003877">
    <property type="protein sequence ID" value="KAE8972134.1"/>
    <property type="molecule type" value="Genomic_DNA"/>
</dbReference>